<dbReference type="Pfam" id="PF07583">
    <property type="entry name" value="PSCyt2"/>
    <property type="match status" value="1"/>
</dbReference>
<keyword evidence="3" id="KW-0349">Heme</keyword>
<dbReference type="GO" id="GO:0046872">
    <property type="term" value="F:metal ion binding"/>
    <property type="evidence" value="ECO:0007669"/>
    <property type="project" value="UniProtKB-KW"/>
</dbReference>
<name>A0A225EDU4_9BACT</name>
<dbReference type="PROSITE" id="PS51007">
    <property type="entry name" value="CYTC"/>
    <property type="match status" value="2"/>
</dbReference>
<evidence type="ECO:0000256" key="4">
    <source>
        <dbReference type="SAM" id="SignalP"/>
    </source>
</evidence>
<reference evidence="7" key="1">
    <citation type="submission" date="2017-06" db="EMBL/GenBank/DDBJ databases">
        <title>Genome analysis of Fimbriiglobus ruber SP5, the first member of the order Planctomycetales with confirmed chitinolytic capability.</title>
        <authorList>
            <person name="Ravin N.V."/>
            <person name="Rakitin A.L."/>
            <person name="Ivanova A.A."/>
            <person name="Beletsky A.V."/>
            <person name="Kulichevskaya I.S."/>
            <person name="Mardanov A.V."/>
            <person name="Dedysh S.N."/>
        </authorList>
    </citation>
    <scope>NUCLEOTIDE SEQUENCE [LARGE SCALE GENOMIC DNA]</scope>
    <source>
        <strain evidence="7">SP5</strain>
    </source>
</reference>
<evidence type="ECO:0000313" key="7">
    <source>
        <dbReference type="Proteomes" id="UP000214646"/>
    </source>
</evidence>
<keyword evidence="1 3" id="KW-0479">Metal-binding</keyword>
<dbReference type="InterPro" id="IPR009056">
    <property type="entry name" value="Cyt_c-like_dom"/>
</dbReference>
<dbReference type="InterPro" id="IPR011429">
    <property type="entry name" value="Cyt_c_Planctomycete-type"/>
</dbReference>
<dbReference type="AlphaFoldDB" id="A0A225EDU4"/>
<evidence type="ECO:0000259" key="5">
    <source>
        <dbReference type="PROSITE" id="PS51007"/>
    </source>
</evidence>
<dbReference type="Proteomes" id="UP000214646">
    <property type="component" value="Unassembled WGS sequence"/>
</dbReference>
<dbReference type="EMBL" id="NIDE01000001">
    <property type="protein sequence ID" value="OWK47469.1"/>
    <property type="molecule type" value="Genomic_DNA"/>
</dbReference>
<dbReference type="Pfam" id="PF07587">
    <property type="entry name" value="PSD1"/>
    <property type="match status" value="1"/>
</dbReference>
<dbReference type="InterPro" id="IPR022655">
    <property type="entry name" value="DUF1553"/>
</dbReference>
<dbReference type="Pfam" id="PF07635">
    <property type="entry name" value="PSCyt1"/>
    <property type="match status" value="1"/>
</dbReference>
<feature type="domain" description="Cytochrome c" evidence="5">
    <location>
        <begin position="339"/>
        <end position="435"/>
    </location>
</feature>
<accession>A0A225EDU4</accession>
<dbReference type="PANTHER" id="PTHR35889">
    <property type="entry name" value="CYCLOINULO-OLIGOSACCHARIDE FRUCTANOTRANSFERASE-RELATED"/>
    <property type="match status" value="1"/>
</dbReference>
<comment type="caution">
    <text evidence="6">The sequence shown here is derived from an EMBL/GenBank/DDBJ whole genome shotgun (WGS) entry which is preliminary data.</text>
</comment>
<evidence type="ECO:0000313" key="6">
    <source>
        <dbReference type="EMBL" id="OWK47469.1"/>
    </source>
</evidence>
<proteinExistence type="predicted"/>
<evidence type="ECO:0000256" key="3">
    <source>
        <dbReference type="PROSITE-ProRule" id="PRU00433"/>
    </source>
</evidence>
<evidence type="ECO:0000256" key="1">
    <source>
        <dbReference type="ARBA" id="ARBA00022723"/>
    </source>
</evidence>
<gene>
    <name evidence="6" type="ORF">FRUB_01168</name>
</gene>
<protein>
    <recommendedName>
        <fullName evidence="5">Cytochrome c domain-containing protein</fullName>
    </recommendedName>
</protein>
<keyword evidence="2 3" id="KW-0408">Iron</keyword>
<dbReference type="OrthoDB" id="127107at2"/>
<keyword evidence="4" id="KW-0732">Signal</keyword>
<dbReference type="PANTHER" id="PTHR35889:SF3">
    <property type="entry name" value="F-BOX DOMAIN-CONTAINING PROTEIN"/>
    <property type="match status" value="1"/>
</dbReference>
<dbReference type="InterPro" id="IPR011444">
    <property type="entry name" value="DUF1549"/>
</dbReference>
<feature type="signal peptide" evidence="4">
    <location>
        <begin position="1"/>
        <end position="21"/>
    </location>
</feature>
<feature type="domain" description="Cytochrome c" evidence="5">
    <location>
        <begin position="20"/>
        <end position="121"/>
    </location>
</feature>
<keyword evidence="7" id="KW-1185">Reference proteome</keyword>
<dbReference type="GO" id="GO:0020037">
    <property type="term" value="F:heme binding"/>
    <property type="evidence" value="ECO:0007669"/>
    <property type="project" value="InterPro"/>
</dbReference>
<dbReference type="RefSeq" id="WP_088252566.1">
    <property type="nucleotide sequence ID" value="NZ_NIDE01000001.1"/>
</dbReference>
<dbReference type="GO" id="GO:0009055">
    <property type="term" value="F:electron transfer activity"/>
    <property type="evidence" value="ECO:0007669"/>
    <property type="project" value="InterPro"/>
</dbReference>
<organism evidence="6 7">
    <name type="scientific">Fimbriiglobus ruber</name>
    <dbReference type="NCBI Taxonomy" id="1908690"/>
    <lineage>
        <taxon>Bacteria</taxon>
        <taxon>Pseudomonadati</taxon>
        <taxon>Planctomycetota</taxon>
        <taxon>Planctomycetia</taxon>
        <taxon>Gemmatales</taxon>
        <taxon>Gemmataceae</taxon>
        <taxon>Fimbriiglobus</taxon>
    </lineage>
</organism>
<evidence type="ECO:0000256" key="2">
    <source>
        <dbReference type="ARBA" id="ARBA00023004"/>
    </source>
</evidence>
<sequence length="902" mass="99350">MRKSTFAFAALFGVFVPSAKAVEPGAEFFEKKIRPVLVEQCYSCHSEEAAGKKKLKGGLRLDTAAATRKGGEGGPGVVPGKPGESLLLKALNGGDVEQMPPKGKLPPAVIADFETWIKMGAPDPRSTETPAEQKLPGINLEKGRKHWSFQPPKAVAAPQVKDKSWARGDLDRFVQAKLEEKGLKPAPTADKSALVRRVYFDLTGLPPTPEAVASFVSDSSPDAYRKLVDKLLASPQYGERWARHWLDVARYAEDQAHTFAVQPKINAWRYRDWVIQSLNADMPYDQFVKLQIAGDLVPESAGDRTTRLAGLGFLGLGAEYYKNTNAAQAIADELDDRIDTVTRGFLGLTVSCARCHDHKFDPIPTQDYYSLAGIFNGSQLTTAPLAADDEVKKYDASQAKVKEQDGKIKAWLTDKTRAKGEAEAAKVAKYLASVQTALAARAKGKQPNYEKLAAAEKLDVRFLKQWAKYLEPKNASKATPLLKTWFDAKPETAGEAAAPEFAKLAEEFQTKLMSAVAATKQTEGAKTKPTKEQTELIKAIFSTETSPLRIDQAEAEKALAAADATTLTEMKGELERRKKDVPPMYPVAHVLRGGGQTMKVYVRGNPAKQGDMAPKGFLQVVPISVPVAEKNHEYNRLDLASAIASRDNPLTARVIVNRVWAQHFGRGLVNTPGNLGALGDRPSHPELLDWLAVRFMENGWSLKWLHREIVTSVTYCLSSTPDAGNAEKDADNVYLWRANRRRLEVEPWRDALLAVAGRLDATQGGPTTNLRDSNNTRRTVYAKISRHELDGLLRLFDFPDANVTAEKRTLTTVPQQQLFVLNSDFMVSQAKAFAERVKKAETTDEARIRLAYQLAYGRQATPAEVALGVDFLKSSPVSTDKLSLWEQYAQALLAANEFMYVD</sequence>
<feature type="chain" id="PRO_5012940197" description="Cytochrome c domain-containing protein" evidence="4">
    <location>
        <begin position="22"/>
        <end position="902"/>
    </location>
</feature>